<keyword evidence="8" id="KW-0139">CF(1)</keyword>
<dbReference type="Gene3D" id="3.40.1380.10">
    <property type="match status" value="1"/>
</dbReference>
<keyword evidence="5" id="KW-0375">Hydrogen ion transport</keyword>
<dbReference type="GO" id="GO:0045259">
    <property type="term" value="C:proton-transporting ATP synthase complex"/>
    <property type="evidence" value="ECO:0007669"/>
    <property type="project" value="UniProtKB-KW"/>
</dbReference>
<dbReference type="Pfam" id="PF00231">
    <property type="entry name" value="ATP-synt"/>
    <property type="match status" value="1"/>
</dbReference>
<dbReference type="EMBL" id="FOTO01000008">
    <property type="protein sequence ID" value="SFL86582.1"/>
    <property type="molecule type" value="Genomic_DNA"/>
</dbReference>
<dbReference type="AlphaFoldDB" id="A0A8G2C3S6"/>
<evidence type="ECO:0000256" key="1">
    <source>
        <dbReference type="ARBA" id="ARBA00003456"/>
    </source>
</evidence>
<evidence type="ECO:0000256" key="5">
    <source>
        <dbReference type="ARBA" id="ARBA00022781"/>
    </source>
</evidence>
<keyword evidence="10" id="KW-0175">Coiled coil</keyword>
<dbReference type="CDD" id="cd12151">
    <property type="entry name" value="F1-ATPase_gamma"/>
    <property type="match status" value="1"/>
</dbReference>
<dbReference type="PRINTS" id="PR00126">
    <property type="entry name" value="ATPASEGAMMA"/>
</dbReference>
<dbReference type="RefSeq" id="WP_092192701.1">
    <property type="nucleotide sequence ID" value="NZ_FOTO01000008.1"/>
</dbReference>
<protein>
    <submittedName>
        <fullName evidence="11">F-type H+-transporting ATPase subunit gamma</fullName>
    </submittedName>
</protein>
<evidence type="ECO:0000256" key="8">
    <source>
        <dbReference type="ARBA" id="ARBA00023196"/>
    </source>
</evidence>
<sequence>MSETAVGLRRKIRSAGDLHSVVRAMKAMASSNIVRYEQAVQALEEYAQSVNLGLGLALREAGRQFAANAGGMAGGGGAMGVIVLGSDQGLVGQFNEAVAEQAQKFLAGLPQTPVVWAMGERVQGFLQEADLDVAGLFPAPNTVEAITPLIGRILAEVESRLGYDAQVHLFHNCQNASTQCVPRHLQLLPLDRGWRQRYGSMAWPTKSLPEITGDPERTLRALVREYVFVSLFRACAESLAGENASRLAAMQRAEKNIEELLADMSGAFHRLRQAGIDAELFDVIAGFEALSQEGAKS</sequence>
<dbReference type="SUPFAM" id="SSF52943">
    <property type="entry name" value="ATP synthase (F1-ATPase), gamma subunit"/>
    <property type="match status" value="1"/>
</dbReference>
<evidence type="ECO:0000256" key="6">
    <source>
        <dbReference type="ARBA" id="ARBA00023065"/>
    </source>
</evidence>
<organism evidence="11 12">
    <name type="scientific">Desulfomicrobium norvegicum (strain DSM 1741 / NCIMB 8310)</name>
    <name type="common">Desulfovibrio baculatus (strain Norway 4)</name>
    <name type="synonym">Desulfovibrio desulfuricans (strain Norway 4)</name>
    <dbReference type="NCBI Taxonomy" id="52561"/>
    <lineage>
        <taxon>Bacteria</taxon>
        <taxon>Pseudomonadati</taxon>
        <taxon>Thermodesulfobacteriota</taxon>
        <taxon>Desulfovibrionia</taxon>
        <taxon>Desulfovibrionales</taxon>
        <taxon>Desulfomicrobiaceae</taxon>
        <taxon>Desulfomicrobium</taxon>
    </lineage>
</organism>
<comment type="function">
    <text evidence="1">Produces ATP from ADP in the presence of a proton gradient across the membrane. The gamma chain is believed to be important in regulating ATPase activity and the flow of protons through the CF(0) complex.</text>
</comment>
<evidence type="ECO:0000256" key="10">
    <source>
        <dbReference type="SAM" id="Coils"/>
    </source>
</evidence>
<keyword evidence="7" id="KW-0472">Membrane</keyword>
<proteinExistence type="inferred from homology"/>
<dbReference type="InterPro" id="IPR017709">
    <property type="entry name" value="Alt_ATP_synth_F1_gsu"/>
</dbReference>
<dbReference type="Gene3D" id="1.10.287.80">
    <property type="entry name" value="ATP synthase, gamma subunit, helix hairpin domain"/>
    <property type="match status" value="1"/>
</dbReference>
<evidence type="ECO:0000313" key="11">
    <source>
        <dbReference type="EMBL" id="SFL86582.1"/>
    </source>
</evidence>
<evidence type="ECO:0000256" key="9">
    <source>
        <dbReference type="ARBA" id="ARBA00023310"/>
    </source>
</evidence>
<keyword evidence="12" id="KW-1185">Reference proteome</keyword>
<dbReference type="GO" id="GO:0046933">
    <property type="term" value="F:proton-transporting ATP synthase activity, rotational mechanism"/>
    <property type="evidence" value="ECO:0007669"/>
    <property type="project" value="InterPro"/>
</dbReference>
<comment type="subcellular location">
    <subcellularLocation>
        <location evidence="2">Membrane</location>
        <topology evidence="2">Peripheral membrane protein</topology>
    </subcellularLocation>
</comment>
<keyword evidence="6" id="KW-0406">Ion transport</keyword>
<comment type="similarity">
    <text evidence="3">Belongs to the ATPase gamma chain family.</text>
</comment>
<gene>
    <name evidence="11" type="ORF">SAMN05421830_10819</name>
</gene>
<accession>A0A8G2C3S6</accession>
<name>A0A8G2C3S6_DESNO</name>
<feature type="coiled-coil region" evidence="10">
    <location>
        <begin position="243"/>
        <end position="270"/>
    </location>
</feature>
<evidence type="ECO:0000256" key="7">
    <source>
        <dbReference type="ARBA" id="ARBA00023136"/>
    </source>
</evidence>
<dbReference type="InterPro" id="IPR000131">
    <property type="entry name" value="ATP_synth_F1_gsu"/>
</dbReference>
<dbReference type="OrthoDB" id="9812769at2"/>
<keyword evidence="9" id="KW-0066">ATP synthesis</keyword>
<dbReference type="PANTHER" id="PTHR11693">
    <property type="entry name" value="ATP SYNTHASE GAMMA CHAIN"/>
    <property type="match status" value="1"/>
</dbReference>
<reference evidence="11 12" key="1">
    <citation type="submission" date="2016-10" db="EMBL/GenBank/DDBJ databases">
        <authorList>
            <person name="Varghese N."/>
            <person name="Submissions S."/>
        </authorList>
    </citation>
    <scope>NUCLEOTIDE SEQUENCE [LARGE SCALE GENOMIC DNA]</scope>
    <source>
        <strain evidence="11 12">DSM 1741</strain>
    </source>
</reference>
<dbReference type="Proteomes" id="UP000199581">
    <property type="component" value="Unassembled WGS sequence"/>
</dbReference>
<evidence type="ECO:0000256" key="2">
    <source>
        <dbReference type="ARBA" id="ARBA00004170"/>
    </source>
</evidence>
<keyword evidence="4" id="KW-0813">Transport</keyword>
<evidence type="ECO:0000313" key="12">
    <source>
        <dbReference type="Proteomes" id="UP000199581"/>
    </source>
</evidence>
<evidence type="ECO:0000256" key="3">
    <source>
        <dbReference type="ARBA" id="ARBA00007681"/>
    </source>
</evidence>
<evidence type="ECO:0000256" key="4">
    <source>
        <dbReference type="ARBA" id="ARBA00022448"/>
    </source>
</evidence>
<comment type="caution">
    <text evidence="11">The sequence shown here is derived from an EMBL/GenBank/DDBJ whole genome shotgun (WGS) entry which is preliminary data.</text>
</comment>
<dbReference type="NCBIfam" id="TIGR03323">
    <property type="entry name" value="alt_F1F0_F1_gam"/>
    <property type="match status" value="1"/>
</dbReference>
<dbReference type="InterPro" id="IPR035968">
    <property type="entry name" value="ATP_synth_F1_ATPase_gsu"/>
</dbReference>
<dbReference type="PANTHER" id="PTHR11693:SF22">
    <property type="entry name" value="ATP SYNTHASE SUBUNIT GAMMA, MITOCHONDRIAL"/>
    <property type="match status" value="1"/>
</dbReference>